<feature type="binding site" evidence="13">
    <location>
        <position position="223"/>
    </location>
    <ligand>
        <name>substrate</name>
    </ligand>
</feature>
<evidence type="ECO:0000256" key="7">
    <source>
        <dbReference type="ARBA" id="ARBA00022676"/>
    </source>
</evidence>
<evidence type="ECO:0000256" key="10">
    <source>
        <dbReference type="ARBA" id="ARBA00047445"/>
    </source>
</evidence>
<comment type="caution">
    <text evidence="16">The sequence shown here is derived from an EMBL/GenBank/DDBJ whole genome shotgun (WGS) entry which is preliminary data.</text>
</comment>
<evidence type="ECO:0000313" key="17">
    <source>
        <dbReference type="Proteomes" id="UP000289455"/>
    </source>
</evidence>
<reference evidence="16 17" key="1">
    <citation type="submission" date="2019-01" db="EMBL/GenBank/DDBJ databases">
        <title>Cytophagaceae bacterium strain CAR-16.</title>
        <authorList>
            <person name="Chen W.-M."/>
        </authorList>
    </citation>
    <scope>NUCLEOTIDE SEQUENCE [LARGE SCALE GENOMIC DNA]</scope>
    <source>
        <strain evidence="16 17">CAR-16</strain>
    </source>
</reference>
<evidence type="ECO:0000259" key="15">
    <source>
        <dbReference type="Pfam" id="PF02749"/>
    </source>
</evidence>
<keyword evidence="17" id="KW-1185">Reference proteome</keyword>
<dbReference type="SUPFAM" id="SSF54675">
    <property type="entry name" value="Nicotinate/Quinolinate PRTase N-terminal domain-like"/>
    <property type="match status" value="1"/>
</dbReference>
<organism evidence="16 17">
    <name type="scientific">Aquirufa rosea</name>
    <dbReference type="NCBI Taxonomy" id="2509241"/>
    <lineage>
        <taxon>Bacteria</taxon>
        <taxon>Pseudomonadati</taxon>
        <taxon>Bacteroidota</taxon>
        <taxon>Cytophagia</taxon>
        <taxon>Cytophagales</taxon>
        <taxon>Flectobacillaceae</taxon>
        <taxon>Aquirufa</taxon>
    </lineage>
</organism>
<evidence type="ECO:0000256" key="8">
    <source>
        <dbReference type="ARBA" id="ARBA00022679"/>
    </source>
</evidence>
<evidence type="ECO:0000256" key="9">
    <source>
        <dbReference type="ARBA" id="ARBA00033102"/>
    </source>
</evidence>
<dbReference type="NCBIfam" id="TIGR00078">
    <property type="entry name" value="nadC"/>
    <property type="match status" value="1"/>
</dbReference>
<evidence type="ECO:0000256" key="12">
    <source>
        <dbReference type="PIRNR" id="PIRNR006250"/>
    </source>
</evidence>
<dbReference type="AlphaFoldDB" id="A0A4Q1C0W7"/>
<dbReference type="InterPro" id="IPR036068">
    <property type="entry name" value="Nicotinate_pribotase-like_C"/>
</dbReference>
<feature type="binding site" evidence="13">
    <location>
        <position position="201"/>
    </location>
    <ligand>
        <name>substrate</name>
    </ligand>
</feature>
<dbReference type="Pfam" id="PF02749">
    <property type="entry name" value="QRPTase_N"/>
    <property type="match status" value="1"/>
</dbReference>
<feature type="binding site" evidence="13">
    <location>
        <begin position="246"/>
        <end position="248"/>
    </location>
    <ligand>
        <name>substrate</name>
    </ligand>
</feature>
<proteinExistence type="inferred from homology"/>
<feature type="binding site" evidence="13">
    <location>
        <position position="168"/>
    </location>
    <ligand>
        <name>substrate</name>
    </ligand>
</feature>
<dbReference type="EMBL" id="SDHY01000002">
    <property type="protein sequence ID" value="RXK50694.1"/>
    <property type="molecule type" value="Genomic_DNA"/>
</dbReference>
<comment type="similarity">
    <text evidence="3 12">Belongs to the NadC/ModD family.</text>
</comment>
<dbReference type="PANTHER" id="PTHR32179">
    <property type="entry name" value="NICOTINATE-NUCLEOTIDE PYROPHOSPHORYLASE [CARBOXYLATING]"/>
    <property type="match status" value="1"/>
</dbReference>
<evidence type="ECO:0000256" key="4">
    <source>
        <dbReference type="ARBA" id="ARBA00011218"/>
    </source>
</evidence>
<dbReference type="Proteomes" id="UP000289455">
    <property type="component" value="Unassembled WGS sequence"/>
</dbReference>
<dbReference type="OrthoDB" id="9782546at2"/>
<evidence type="ECO:0000256" key="13">
    <source>
        <dbReference type="PIRSR" id="PIRSR006250-1"/>
    </source>
</evidence>
<evidence type="ECO:0000256" key="6">
    <source>
        <dbReference type="ARBA" id="ARBA00022642"/>
    </source>
</evidence>
<evidence type="ECO:0000259" key="14">
    <source>
        <dbReference type="Pfam" id="PF01729"/>
    </source>
</evidence>
<comment type="function">
    <text evidence="1">Involved in the catabolism of quinolinic acid (QA).</text>
</comment>
<feature type="domain" description="Quinolinate phosphoribosyl transferase C-terminal" evidence="14">
    <location>
        <begin position="113"/>
        <end position="282"/>
    </location>
</feature>
<dbReference type="GO" id="GO:0034213">
    <property type="term" value="P:quinolinate catabolic process"/>
    <property type="evidence" value="ECO:0007669"/>
    <property type="project" value="TreeGrafter"/>
</dbReference>
<dbReference type="FunFam" id="3.90.1170.20:FF:000001">
    <property type="entry name" value="Nicotinate-nucleotide diphosphorylase (Carboxylating)"/>
    <property type="match status" value="1"/>
</dbReference>
<feature type="binding site" evidence="13">
    <location>
        <begin position="134"/>
        <end position="136"/>
    </location>
    <ligand>
        <name>substrate</name>
    </ligand>
</feature>
<dbReference type="InterPro" id="IPR002638">
    <property type="entry name" value="Quinolinate_PRibosylTrfase_C"/>
</dbReference>
<evidence type="ECO:0000256" key="2">
    <source>
        <dbReference type="ARBA" id="ARBA00004893"/>
    </source>
</evidence>
<dbReference type="GO" id="GO:0004514">
    <property type="term" value="F:nicotinate-nucleotide diphosphorylase (carboxylating) activity"/>
    <property type="evidence" value="ECO:0007669"/>
    <property type="project" value="UniProtKB-EC"/>
</dbReference>
<dbReference type="Gene3D" id="3.90.1170.20">
    <property type="entry name" value="Quinolinate phosphoribosyl transferase, N-terminal domain"/>
    <property type="match status" value="1"/>
</dbReference>
<feature type="domain" description="Quinolinate phosphoribosyl transferase N-terminal" evidence="15">
    <location>
        <begin position="26"/>
        <end position="111"/>
    </location>
</feature>
<dbReference type="GO" id="GO:0009435">
    <property type="term" value="P:NAD+ biosynthetic process"/>
    <property type="evidence" value="ECO:0007669"/>
    <property type="project" value="UniProtKB-UniPathway"/>
</dbReference>
<dbReference type="EC" id="2.4.2.19" evidence="5"/>
<dbReference type="FunFam" id="3.20.20.70:FF:000030">
    <property type="entry name" value="Nicotinate-nucleotide pyrophosphorylase, carboxylating"/>
    <property type="match status" value="1"/>
</dbReference>
<comment type="catalytic activity">
    <reaction evidence="10">
        <text>nicotinate beta-D-ribonucleotide + CO2 + diphosphate = quinolinate + 5-phospho-alpha-D-ribose 1-diphosphate + 2 H(+)</text>
        <dbReference type="Rhea" id="RHEA:12733"/>
        <dbReference type="ChEBI" id="CHEBI:15378"/>
        <dbReference type="ChEBI" id="CHEBI:16526"/>
        <dbReference type="ChEBI" id="CHEBI:29959"/>
        <dbReference type="ChEBI" id="CHEBI:33019"/>
        <dbReference type="ChEBI" id="CHEBI:57502"/>
        <dbReference type="ChEBI" id="CHEBI:58017"/>
        <dbReference type="EC" id="2.4.2.19"/>
    </reaction>
</comment>
<evidence type="ECO:0000313" key="16">
    <source>
        <dbReference type="EMBL" id="RXK50694.1"/>
    </source>
</evidence>
<dbReference type="InterPro" id="IPR037128">
    <property type="entry name" value="Quinolinate_PRibosylTase_N_sf"/>
</dbReference>
<feature type="binding site" evidence="13">
    <location>
        <position position="158"/>
    </location>
    <ligand>
        <name>substrate</name>
    </ligand>
</feature>
<evidence type="ECO:0000256" key="5">
    <source>
        <dbReference type="ARBA" id="ARBA00011944"/>
    </source>
</evidence>
<dbReference type="InterPro" id="IPR004393">
    <property type="entry name" value="NadC"/>
</dbReference>
<dbReference type="Pfam" id="PF01729">
    <property type="entry name" value="QRPTase_C"/>
    <property type="match status" value="1"/>
</dbReference>
<comment type="pathway">
    <text evidence="2">Cofactor biosynthesis; NAD(+) biosynthesis; nicotinate D-ribonucleotide from quinolinate: step 1/1.</text>
</comment>
<keyword evidence="8 12" id="KW-0808">Transferase</keyword>
<name>A0A4Q1C0W7_9BACT</name>
<comment type="subunit">
    <text evidence="4">Hexamer formed by 3 homodimers.</text>
</comment>
<dbReference type="InterPro" id="IPR027277">
    <property type="entry name" value="NadC/ModD"/>
</dbReference>
<sequence>MLAYLDPTHIKSFIQAALREDVGPGDFTSLATVDTSTQGKAHLIVKDSGILAGVEMAHYIFKEVDPLLHVQTFLMDGANIQPGQVVLDVQGNAQSILKAERLVLNCMQRMSGIATYTRKMVNLLEGTRCQLLDTRKTTPNFRIAEKWACKIGGAVNHRYALYDMILIKDNHVDYAGGIKAALKKAQEYNQSHALGLAIEIEVRNEAELDEVLEVGGIQRIMLDNFSPDRLRDAVRKINGRYITEASGGITENTLRAYGETGVNYISMGALTHQIKSLDLSLKATKA</sequence>
<dbReference type="GO" id="GO:0005737">
    <property type="term" value="C:cytoplasm"/>
    <property type="evidence" value="ECO:0007669"/>
    <property type="project" value="TreeGrafter"/>
</dbReference>
<dbReference type="UniPathway" id="UPA00253">
    <property type="reaction ID" value="UER00331"/>
</dbReference>
<dbReference type="InterPro" id="IPR013785">
    <property type="entry name" value="Aldolase_TIM"/>
</dbReference>
<protein>
    <recommendedName>
        <fullName evidence="11">Probable nicotinate-nucleotide pyrophosphorylase [carboxylating]</fullName>
        <ecNumber evidence="5">2.4.2.19</ecNumber>
    </recommendedName>
    <alternativeName>
        <fullName evidence="9">Quinolinate phosphoribosyltransferase [decarboxylating]</fullName>
    </alternativeName>
</protein>
<dbReference type="CDD" id="cd01572">
    <property type="entry name" value="QPRTase"/>
    <property type="match status" value="1"/>
</dbReference>
<dbReference type="PIRSF" id="PIRSF006250">
    <property type="entry name" value="NadC_ModD"/>
    <property type="match status" value="1"/>
</dbReference>
<accession>A0A4Q1C0W7</accession>
<evidence type="ECO:0000256" key="1">
    <source>
        <dbReference type="ARBA" id="ARBA00003237"/>
    </source>
</evidence>
<feature type="binding site" evidence="13">
    <location>
        <begin position="267"/>
        <end position="269"/>
    </location>
    <ligand>
        <name>substrate</name>
    </ligand>
</feature>
<dbReference type="Gene3D" id="3.20.20.70">
    <property type="entry name" value="Aldolase class I"/>
    <property type="match status" value="1"/>
</dbReference>
<evidence type="ECO:0000256" key="3">
    <source>
        <dbReference type="ARBA" id="ARBA00009400"/>
    </source>
</evidence>
<keyword evidence="7 12" id="KW-0328">Glycosyltransferase</keyword>
<gene>
    <name evidence="16" type="primary">nadC</name>
    <name evidence="16" type="ORF">ESB04_03330</name>
</gene>
<dbReference type="PANTHER" id="PTHR32179:SF3">
    <property type="entry name" value="NICOTINATE-NUCLEOTIDE PYROPHOSPHORYLASE [CARBOXYLATING]"/>
    <property type="match status" value="1"/>
</dbReference>
<dbReference type="SUPFAM" id="SSF51690">
    <property type="entry name" value="Nicotinate/Quinolinate PRTase C-terminal domain-like"/>
    <property type="match status" value="1"/>
</dbReference>
<dbReference type="InterPro" id="IPR022412">
    <property type="entry name" value="Quinolinate_PRibosylTrfase_N"/>
</dbReference>
<evidence type="ECO:0000256" key="11">
    <source>
        <dbReference type="ARBA" id="ARBA00069173"/>
    </source>
</evidence>
<feature type="binding site" evidence="13">
    <location>
        <position position="101"/>
    </location>
    <ligand>
        <name>substrate</name>
    </ligand>
</feature>
<keyword evidence="6" id="KW-0662">Pyridine nucleotide biosynthesis</keyword>
<dbReference type="RefSeq" id="WP_129026263.1">
    <property type="nucleotide sequence ID" value="NZ_SDHY01000002.1"/>
</dbReference>